<dbReference type="Proteomes" id="UP001056384">
    <property type="component" value="Chromosome 9"/>
</dbReference>
<evidence type="ECO:0008006" key="4">
    <source>
        <dbReference type="Google" id="ProtNLM"/>
    </source>
</evidence>
<keyword evidence="3" id="KW-1185">Reference proteome</keyword>
<keyword evidence="1" id="KW-1133">Transmembrane helix</keyword>
<proteinExistence type="predicted"/>
<evidence type="ECO:0000313" key="3">
    <source>
        <dbReference type="Proteomes" id="UP001056384"/>
    </source>
</evidence>
<evidence type="ECO:0000256" key="1">
    <source>
        <dbReference type="SAM" id="Phobius"/>
    </source>
</evidence>
<dbReference type="InterPro" id="IPR018750">
    <property type="entry name" value="DUF2306_membrane"/>
</dbReference>
<keyword evidence="1" id="KW-0472">Membrane</keyword>
<feature type="transmembrane region" description="Helical" evidence="1">
    <location>
        <begin position="258"/>
        <end position="279"/>
    </location>
</feature>
<keyword evidence="1" id="KW-0812">Transmembrane</keyword>
<protein>
    <recommendedName>
        <fullName evidence="4">Microtubule associated protein</fullName>
    </recommendedName>
</protein>
<feature type="transmembrane region" description="Helical" evidence="1">
    <location>
        <begin position="112"/>
        <end position="132"/>
    </location>
</feature>
<sequence length="364" mass="40742">MALYKHNPHPNAFVAFFRKLYSPVGFKKGYNFTLFFIFAGALFGFALARTPYLNVNGTFLGSAGPGEAYWYRQDYYYIGISIHLYSCIPASLLVVWQFVPVIRQKALIFHRINGYAVILLLLVANIGAVMIARRAFGGTLATQSAVGAFAICTTASSILAWINIKRLQIEQHRAWMLRTWAIAGGIITVRLMQVIATQIISAIGSYYIAMPCAQIDGAGGDAEKYAACRADGSGYTVVHADWSSTTQGIEEVAATFQLSFGMCMWLTFFLHIFAVELYLRLTKAETERLRQMSYERQVERGMRNPGRAGLTSDRFGDEKEWLPKSKRWSSVDAATIQEAKASEEVERLDSTDLKKPDNVLGWDR</sequence>
<accession>A0A9Q9AWX7</accession>
<organism evidence="2 3">
    <name type="scientific">Septoria linicola</name>
    <dbReference type="NCBI Taxonomy" id="215465"/>
    <lineage>
        <taxon>Eukaryota</taxon>
        <taxon>Fungi</taxon>
        <taxon>Dikarya</taxon>
        <taxon>Ascomycota</taxon>
        <taxon>Pezizomycotina</taxon>
        <taxon>Dothideomycetes</taxon>
        <taxon>Dothideomycetidae</taxon>
        <taxon>Mycosphaerellales</taxon>
        <taxon>Mycosphaerellaceae</taxon>
        <taxon>Septoria</taxon>
    </lineage>
</organism>
<reference evidence="2" key="1">
    <citation type="submission" date="2022-06" db="EMBL/GenBank/DDBJ databases">
        <title>Complete genome sequences of two strains of the flax pathogen Septoria linicola.</title>
        <authorList>
            <person name="Lapalu N."/>
            <person name="Simon A."/>
            <person name="Demenou B."/>
            <person name="Paumier D."/>
            <person name="Guillot M.-P."/>
            <person name="Gout L."/>
            <person name="Valade R."/>
        </authorList>
    </citation>
    <scope>NUCLEOTIDE SEQUENCE</scope>
    <source>
        <strain evidence="2">SE15195</strain>
    </source>
</reference>
<gene>
    <name evidence="2" type="ORF">Slin15195_G107460</name>
</gene>
<feature type="transmembrane region" description="Helical" evidence="1">
    <location>
        <begin position="29"/>
        <end position="48"/>
    </location>
</feature>
<feature type="transmembrane region" description="Helical" evidence="1">
    <location>
        <begin position="176"/>
        <end position="200"/>
    </location>
</feature>
<feature type="transmembrane region" description="Helical" evidence="1">
    <location>
        <begin position="75"/>
        <end position="100"/>
    </location>
</feature>
<dbReference type="AlphaFoldDB" id="A0A9Q9AWX7"/>
<evidence type="ECO:0000313" key="2">
    <source>
        <dbReference type="EMBL" id="USW57427.1"/>
    </source>
</evidence>
<name>A0A9Q9AWX7_9PEZI</name>
<feature type="transmembrane region" description="Helical" evidence="1">
    <location>
        <begin position="144"/>
        <end position="164"/>
    </location>
</feature>
<dbReference type="EMBL" id="CP099426">
    <property type="protein sequence ID" value="USW57427.1"/>
    <property type="molecule type" value="Genomic_DNA"/>
</dbReference>
<dbReference type="Pfam" id="PF10067">
    <property type="entry name" value="DUF2306"/>
    <property type="match status" value="1"/>
</dbReference>